<protein>
    <submittedName>
        <fullName evidence="3">Uncharacterized protein</fullName>
    </submittedName>
</protein>
<name>A0A915KBC0_ROMCU</name>
<keyword evidence="2" id="KW-1185">Reference proteome</keyword>
<organism evidence="2 3">
    <name type="scientific">Romanomermis culicivorax</name>
    <name type="common">Nematode worm</name>
    <dbReference type="NCBI Taxonomy" id="13658"/>
    <lineage>
        <taxon>Eukaryota</taxon>
        <taxon>Metazoa</taxon>
        <taxon>Ecdysozoa</taxon>
        <taxon>Nematoda</taxon>
        <taxon>Enoplea</taxon>
        <taxon>Dorylaimia</taxon>
        <taxon>Mermithida</taxon>
        <taxon>Mermithoidea</taxon>
        <taxon>Mermithidae</taxon>
        <taxon>Romanomermis</taxon>
    </lineage>
</organism>
<dbReference type="AlphaFoldDB" id="A0A915KBC0"/>
<proteinExistence type="predicted"/>
<accession>A0A915KBC0</accession>
<dbReference type="WBParaSite" id="nRc.2.0.1.t36007-RA">
    <property type="protein sequence ID" value="nRc.2.0.1.t36007-RA"/>
    <property type="gene ID" value="nRc.2.0.1.g36007"/>
</dbReference>
<feature type="region of interest" description="Disordered" evidence="1">
    <location>
        <begin position="1"/>
        <end position="36"/>
    </location>
</feature>
<dbReference type="Proteomes" id="UP000887565">
    <property type="component" value="Unplaced"/>
</dbReference>
<reference evidence="3" key="1">
    <citation type="submission" date="2022-11" db="UniProtKB">
        <authorList>
            <consortium name="WormBaseParasite"/>
        </authorList>
    </citation>
    <scope>IDENTIFICATION</scope>
</reference>
<evidence type="ECO:0000256" key="1">
    <source>
        <dbReference type="SAM" id="MobiDB-lite"/>
    </source>
</evidence>
<evidence type="ECO:0000313" key="3">
    <source>
        <dbReference type="WBParaSite" id="nRc.2.0.1.t36007-RA"/>
    </source>
</evidence>
<evidence type="ECO:0000313" key="2">
    <source>
        <dbReference type="Proteomes" id="UP000887565"/>
    </source>
</evidence>
<sequence length="85" mass="9376">MFSMGPAGPQCLAGQKSTFGGDHHQTAREQPATLGGRSFFRPQRMQCGHSRQQICIDGRQKGKSVLEIDSVEQTKKEMELAVWVG</sequence>